<feature type="domain" description="HipA-like C-terminal" evidence="4">
    <location>
        <begin position="171"/>
        <end position="409"/>
    </location>
</feature>
<dbReference type="PATRIC" id="fig|29311.18.peg.1526"/>
<dbReference type="AlphaFoldDB" id="A0A0I9UJX4"/>
<evidence type="ECO:0000313" key="6">
    <source>
        <dbReference type="EMBL" id="KLO37681.1"/>
    </source>
</evidence>
<keyword evidence="3" id="KW-0418">Kinase</keyword>
<dbReference type="RefSeq" id="WP_047315858.1">
    <property type="nucleotide sequence ID" value="NZ_LDPQ01000017.1"/>
</dbReference>
<dbReference type="InterPro" id="IPR052028">
    <property type="entry name" value="HipA_Ser/Thr_kinase"/>
</dbReference>
<evidence type="ECO:0000256" key="3">
    <source>
        <dbReference type="ARBA" id="ARBA00022777"/>
    </source>
</evidence>
<keyword evidence="7" id="KW-1185">Reference proteome</keyword>
<proteinExistence type="inferred from homology"/>
<reference evidence="6 7" key="1">
    <citation type="submission" date="2015-05" db="EMBL/GenBank/DDBJ databases">
        <title>Genome sequence of Mycobacterium haemophilum.</title>
        <authorList>
            <person name="Greninger A.L."/>
            <person name="Cunningham G."/>
            <person name="Miller S."/>
        </authorList>
    </citation>
    <scope>NUCLEOTIDE SEQUENCE [LARGE SCALE GENOMIC DNA]</scope>
    <source>
        <strain evidence="7">UC1</strain>
    </source>
</reference>
<dbReference type="InterPro" id="IPR012893">
    <property type="entry name" value="HipA-like_C"/>
</dbReference>
<gene>
    <name evidence="6" type="ORF">ABH38_06810</name>
</gene>
<protein>
    <submittedName>
        <fullName evidence="6">Toxin HipA</fullName>
    </submittedName>
</protein>
<dbReference type="PANTHER" id="PTHR37419:SF8">
    <property type="entry name" value="TOXIN YJJJ"/>
    <property type="match status" value="1"/>
</dbReference>
<dbReference type="PANTHER" id="PTHR37419">
    <property type="entry name" value="SERINE/THREONINE-PROTEIN KINASE TOXIN HIPA"/>
    <property type="match status" value="1"/>
</dbReference>
<dbReference type="InterPro" id="IPR017508">
    <property type="entry name" value="HipA_N1"/>
</dbReference>
<comment type="similarity">
    <text evidence="1">Belongs to the HipA Ser/Thr kinase family.</text>
</comment>
<evidence type="ECO:0000256" key="1">
    <source>
        <dbReference type="ARBA" id="ARBA00010164"/>
    </source>
</evidence>
<sequence length="438" mass="48785">MTDATVRLWGRNIGAVSWLTDRAAGVFQYMSEFVGSGIQLAPFMMPLSPNPYEFPGLPRDAFKGLPGMLADSLPDRFGNAVIDAWVAAQRRPTGEFNPVERLCYIGTRGMGALEFHPAVVLPAAKKSHRLEIEALTQLADDVLNNRGKLTGVLKGDDGDREALEDILRVGTSAGGARAKAILAWNEKTGEFRSGQIKAGEGFTYWLMKFDGVANNRDKELADPQGYGLIEYGFYLLAVAAGIDMSECRVHREGGRSHFMTRRFDRSASGQKLHMQSLAALRHYDFNAAGAYSYEQAVETIRILDLPAHDVEQQFRRAVLNVLIRNQDDHVKNIAFLMNRQGEWRLSPAFDVVYAYNPDGSWTHQHQMSLNGKRDQFEFSDLLQFGAFCGMKQKKAEGIIRDIHEHVDSWMSYADTAGVPESTAAAIHRVMRRGLVVPA</sequence>
<evidence type="ECO:0000259" key="5">
    <source>
        <dbReference type="Pfam" id="PF13657"/>
    </source>
</evidence>
<name>A0A0I9UJX4_9MYCO</name>
<keyword evidence="2" id="KW-0808">Transferase</keyword>
<dbReference type="Proteomes" id="UP000036334">
    <property type="component" value="Unassembled WGS sequence"/>
</dbReference>
<evidence type="ECO:0000259" key="4">
    <source>
        <dbReference type="Pfam" id="PF07804"/>
    </source>
</evidence>
<comment type="caution">
    <text evidence="6">The sequence shown here is derived from an EMBL/GenBank/DDBJ whole genome shotgun (WGS) entry which is preliminary data.</text>
</comment>
<dbReference type="EMBL" id="LDPR01000004">
    <property type="protein sequence ID" value="KLO37681.1"/>
    <property type="molecule type" value="Genomic_DNA"/>
</dbReference>
<organism evidence="6 7">
    <name type="scientific">Mycobacterium haemophilum</name>
    <dbReference type="NCBI Taxonomy" id="29311"/>
    <lineage>
        <taxon>Bacteria</taxon>
        <taxon>Bacillati</taxon>
        <taxon>Actinomycetota</taxon>
        <taxon>Actinomycetes</taxon>
        <taxon>Mycobacteriales</taxon>
        <taxon>Mycobacteriaceae</taxon>
        <taxon>Mycobacterium</taxon>
    </lineage>
</organism>
<dbReference type="Pfam" id="PF13657">
    <property type="entry name" value="Couple_hipA"/>
    <property type="match status" value="1"/>
</dbReference>
<dbReference type="Gene3D" id="1.10.1070.20">
    <property type="match status" value="1"/>
</dbReference>
<dbReference type="OrthoDB" id="3182374at2"/>
<evidence type="ECO:0000256" key="2">
    <source>
        <dbReference type="ARBA" id="ARBA00022679"/>
    </source>
</evidence>
<feature type="domain" description="HipA N-terminal subdomain 1" evidence="5">
    <location>
        <begin position="5"/>
        <end position="115"/>
    </location>
</feature>
<dbReference type="GO" id="GO:0004674">
    <property type="term" value="F:protein serine/threonine kinase activity"/>
    <property type="evidence" value="ECO:0007669"/>
    <property type="project" value="TreeGrafter"/>
</dbReference>
<evidence type="ECO:0000313" key="7">
    <source>
        <dbReference type="Proteomes" id="UP000036334"/>
    </source>
</evidence>
<dbReference type="GO" id="GO:0005829">
    <property type="term" value="C:cytosol"/>
    <property type="evidence" value="ECO:0007669"/>
    <property type="project" value="TreeGrafter"/>
</dbReference>
<accession>A0A0I9UJX4</accession>
<dbReference type="Pfam" id="PF07804">
    <property type="entry name" value="HipA_C"/>
    <property type="match status" value="1"/>
</dbReference>